<feature type="coiled-coil region" evidence="1">
    <location>
        <begin position="113"/>
        <end position="147"/>
    </location>
</feature>
<dbReference type="AlphaFoldDB" id="A0AAU9F3D0"/>
<dbReference type="EMBL" id="AP028679">
    <property type="protein sequence ID" value="BEQ16337.1"/>
    <property type="molecule type" value="Genomic_DNA"/>
</dbReference>
<sequence>MGDDDFIQALNQAVKQEIVQNYFRERRIIEEEIQLVNEAVSGLQGGLYAWEKHRARLGRALGDADTREKFFAAADLVSPRPESVAASAPAVGLSPPRGLTRTSRYTSLIRGLYKVLVDEAASLEDERQRALKLMKEVNQDIAAFEANHDLMMLASYLRSLSPETLQKRKILGVNFTAQEKALSAAALSFRQLRAKDLSLDAPLPKPKPVSQVMEEVSGLLKQSLKRNPQAGKDFF</sequence>
<keyword evidence="1" id="KW-0175">Coiled coil</keyword>
<evidence type="ECO:0000256" key="1">
    <source>
        <dbReference type="SAM" id="Coils"/>
    </source>
</evidence>
<dbReference type="KEGG" id="dmp:FAK_34030"/>
<accession>A0AAU9F3D0</accession>
<evidence type="ECO:0000313" key="3">
    <source>
        <dbReference type="Proteomes" id="UP001366166"/>
    </source>
</evidence>
<reference evidence="3" key="1">
    <citation type="journal article" date="2023" name="Arch. Microbiol.">
        <title>Desulfoferula mesophilus gen. nov. sp. nov., a mesophilic sulfate-reducing bacterium isolated from a brackish lake sediment.</title>
        <authorList>
            <person name="Watanabe T."/>
            <person name="Yabe T."/>
            <person name="Tsuji J.M."/>
            <person name="Fukui M."/>
        </authorList>
    </citation>
    <scope>NUCLEOTIDE SEQUENCE [LARGE SCALE GENOMIC DNA]</scope>
    <source>
        <strain evidence="3">12FAK</strain>
    </source>
</reference>
<dbReference type="Proteomes" id="UP001366166">
    <property type="component" value="Chromosome"/>
</dbReference>
<proteinExistence type="predicted"/>
<gene>
    <name evidence="2" type="ORF">FAK_34030</name>
</gene>
<name>A0AAU9F3D0_9BACT</name>
<evidence type="ECO:0000313" key="2">
    <source>
        <dbReference type="EMBL" id="BEQ16337.1"/>
    </source>
</evidence>
<dbReference type="RefSeq" id="WP_338602018.1">
    <property type="nucleotide sequence ID" value="NZ_AP028679.1"/>
</dbReference>
<protein>
    <submittedName>
        <fullName evidence="2">Uncharacterized protein</fullName>
    </submittedName>
</protein>
<keyword evidence="3" id="KW-1185">Reference proteome</keyword>
<organism evidence="2 3">
    <name type="scientific">Desulfoferula mesophila</name>
    <dbReference type="NCBI Taxonomy" id="3058419"/>
    <lineage>
        <taxon>Bacteria</taxon>
        <taxon>Pseudomonadati</taxon>
        <taxon>Thermodesulfobacteriota</taxon>
        <taxon>Desulfarculia</taxon>
        <taxon>Desulfarculales</taxon>
        <taxon>Desulfarculaceae</taxon>
        <taxon>Desulfoferula</taxon>
    </lineage>
</organism>